<feature type="compositionally biased region" description="Basic residues" evidence="1">
    <location>
        <begin position="77"/>
        <end position="89"/>
    </location>
</feature>
<keyword evidence="3" id="KW-1185">Reference proteome</keyword>
<feature type="region of interest" description="Disordered" evidence="1">
    <location>
        <begin position="63"/>
        <end position="89"/>
    </location>
</feature>
<sequence>MREHGWTVAAIARIFWVAPDTIVRCTRPRRIKEAYPDEVIEHDDYYAGLEFRRHFPAVVCASGGEDGENGSQERSSSRGRAHWKAARTAGRRTVRIPSPRRLANRQEPQLNITPTASRFQSRAELRSRQTSLVARPFPLLPSPALPMAQNPAHTGCDSDNDSEASVARVLLQGQRQSHRRIKNSGTPQVSRPMMAAPDTTLVSYLENILKESDDLEITTERHFALFESKGMSLETLQTMSSWSEAEITETLTRLFLRGNLKGQDFGLDVFEVVSLAMALKQRSSDRGVLRRGSRDSGLGEFLRNVHGLDLSRHTAMFTSRGFSFERLRGLGNSTSNVGALLHAGLVRGSAVTRTRTRGLEDDGLSELEVIALELELR</sequence>
<evidence type="ECO:0000313" key="2">
    <source>
        <dbReference type="EMBL" id="GAT51643.1"/>
    </source>
</evidence>
<organism evidence="2 3">
    <name type="scientific">Mycena chlorophos</name>
    <name type="common">Agaric fungus</name>
    <name type="synonym">Agaricus chlorophos</name>
    <dbReference type="NCBI Taxonomy" id="658473"/>
    <lineage>
        <taxon>Eukaryota</taxon>
        <taxon>Fungi</taxon>
        <taxon>Dikarya</taxon>
        <taxon>Basidiomycota</taxon>
        <taxon>Agaricomycotina</taxon>
        <taxon>Agaricomycetes</taxon>
        <taxon>Agaricomycetidae</taxon>
        <taxon>Agaricales</taxon>
        <taxon>Marasmiineae</taxon>
        <taxon>Mycenaceae</taxon>
        <taxon>Mycena</taxon>
    </lineage>
</organism>
<name>A0ABQ0LKI5_MYCCL</name>
<dbReference type="Proteomes" id="UP000815677">
    <property type="component" value="Unassembled WGS sequence"/>
</dbReference>
<gene>
    <name evidence="2" type="ORF">MCHLO_08767</name>
</gene>
<evidence type="ECO:0000256" key="1">
    <source>
        <dbReference type="SAM" id="MobiDB-lite"/>
    </source>
</evidence>
<dbReference type="EMBL" id="DF847305">
    <property type="protein sequence ID" value="GAT51643.1"/>
    <property type="molecule type" value="Genomic_DNA"/>
</dbReference>
<evidence type="ECO:0000313" key="3">
    <source>
        <dbReference type="Proteomes" id="UP000815677"/>
    </source>
</evidence>
<feature type="region of interest" description="Disordered" evidence="1">
    <location>
        <begin position="174"/>
        <end position="193"/>
    </location>
</feature>
<proteinExistence type="predicted"/>
<protein>
    <submittedName>
        <fullName evidence="2">Uncharacterized protein</fullName>
    </submittedName>
</protein>
<reference evidence="2" key="1">
    <citation type="submission" date="2014-09" db="EMBL/GenBank/DDBJ databases">
        <title>Genome sequence of the luminous mushroom Mycena chlorophos for searching fungal bioluminescence genes.</title>
        <authorList>
            <person name="Tanaka Y."/>
            <person name="Kasuga D."/>
            <person name="Oba Y."/>
            <person name="Hase S."/>
            <person name="Sato K."/>
            <person name="Oba Y."/>
            <person name="Sakakibara Y."/>
        </authorList>
    </citation>
    <scope>NUCLEOTIDE SEQUENCE</scope>
</reference>
<accession>A0ABQ0LKI5</accession>